<feature type="non-terminal residue" evidence="1">
    <location>
        <position position="67"/>
    </location>
</feature>
<dbReference type="AlphaFoldDB" id="A0A9P6JZE4"/>
<dbReference type="Proteomes" id="UP000723463">
    <property type="component" value="Unassembled WGS sequence"/>
</dbReference>
<comment type="caution">
    <text evidence="1">The sequence shown here is derived from an EMBL/GenBank/DDBJ whole genome shotgun (WGS) entry which is preliminary data.</text>
</comment>
<proteinExistence type="predicted"/>
<reference evidence="1" key="1">
    <citation type="journal article" date="2020" name="Fungal Divers.">
        <title>Resolving the Mortierellaceae phylogeny through synthesis of multi-gene phylogenetics and phylogenomics.</title>
        <authorList>
            <person name="Vandepol N."/>
            <person name="Liber J."/>
            <person name="Desiro A."/>
            <person name="Na H."/>
            <person name="Kennedy M."/>
            <person name="Barry K."/>
            <person name="Grigoriev I.V."/>
            <person name="Miller A.N."/>
            <person name="O'Donnell K."/>
            <person name="Stajich J.E."/>
            <person name="Bonito G."/>
        </authorList>
    </citation>
    <scope>NUCLEOTIDE SEQUENCE</scope>
    <source>
        <strain evidence="1">NRRL 2591</strain>
    </source>
</reference>
<protein>
    <submittedName>
        <fullName evidence="1">Uncharacterized protein</fullName>
    </submittedName>
</protein>
<name>A0A9P6JZE4_9FUNG</name>
<accession>A0A9P6JZE4</accession>
<evidence type="ECO:0000313" key="1">
    <source>
        <dbReference type="EMBL" id="KAF9539020.1"/>
    </source>
</evidence>
<organism evidence="1 2">
    <name type="scientific">Mortierella hygrophila</name>
    <dbReference type="NCBI Taxonomy" id="979708"/>
    <lineage>
        <taxon>Eukaryota</taxon>
        <taxon>Fungi</taxon>
        <taxon>Fungi incertae sedis</taxon>
        <taxon>Mucoromycota</taxon>
        <taxon>Mortierellomycotina</taxon>
        <taxon>Mortierellomycetes</taxon>
        <taxon>Mortierellales</taxon>
        <taxon>Mortierellaceae</taxon>
        <taxon>Mortierella</taxon>
    </lineage>
</organism>
<keyword evidence="2" id="KW-1185">Reference proteome</keyword>
<sequence>MGLEKLDIVIRVPFKTNLDHVQCLDRARIETRVTHRTATEKEAHANLAQHRDLVKINFGWSYTYDNI</sequence>
<dbReference type="EMBL" id="JAAAXW010000269">
    <property type="protein sequence ID" value="KAF9539020.1"/>
    <property type="molecule type" value="Genomic_DNA"/>
</dbReference>
<gene>
    <name evidence="1" type="ORF">EC957_005849</name>
</gene>
<evidence type="ECO:0000313" key="2">
    <source>
        <dbReference type="Proteomes" id="UP000723463"/>
    </source>
</evidence>